<evidence type="ECO:0000313" key="2">
    <source>
        <dbReference type="Proteomes" id="UP000886653"/>
    </source>
</evidence>
<proteinExistence type="predicted"/>
<dbReference type="AlphaFoldDB" id="A0A9P6NFM9"/>
<evidence type="ECO:0000313" key="1">
    <source>
        <dbReference type="EMBL" id="KAG0143254.1"/>
    </source>
</evidence>
<reference evidence="1" key="1">
    <citation type="submission" date="2013-11" db="EMBL/GenBank/DDBJ databases">
        <title>Genome sequence of the fusiform rust pathogen reveals effectors for host alternation and coevolution with pine.</title>
        <authorList>
            <consortium name="DOE Joint Genome Institute"/>
            <person name="Smith K."/>
            <person name="Pendleton A."/>
            <person name="Kubisiak T."/>
            <person name="Anderson C."/>
            <person name="Salamov A."/>
            <person name="Aerts A."/>
            <person name="Riley R."/>
            <person name="Clum A."/>
            <person name="Lindquist E."/>
            <person name="Ence D."/>
            <person name="Campbell M."/>
            <person name="Kronenberg Z."/>
            <person name="Feau N."/>
            <person name="Dhillon B."/>
            <person name="Hamelin R."/>
            <person name="Burleigh J."/>
            <person name="Smith J."/>
            <person name="Yandell M."/>
            <person name="Nelson C."/>
            <person name="Grigoriev I."/>
            <person name="Davis J."/>
        </authorList>
    </citation>
    <scope>NUCLEOTIDE SEQUENCE</scope>
    <source>
        <strain evidence="1">G11</strain>
    </source>
</reference>
<dbReference type="EMBL" id="MU167324">
    <property type="protein sequence ID" value="KAG0143254.1"/>
    <property type="molecule type" value="Genomic_DNA"/>
</dbReference>
<keyword evidence="2" id="KW-1185">Reference proteome</keyword>
<comment type="caution">
    <text evidence="1">The sequence shown here is derived from an EMBL/GenBank/DDBJ whole genome shotgun (WGS) entry which is preliminary data.</text>
</comment>
<protein>
    <submittedName>
        <fullName evidence="1">Uncharacterized protein</fullName>
    </submittedName>
</protein>
<organism evidence="1 2">
    <name type="scientific">Cronartium quercuum f. sp. fusiforme G11</name>
    <dbReference type="NCBI Taxonomy" id="708437"/>
    <lineage>
        <taxon>Eukaryota</taxon>
        <taxon>Fungi</taxon>
        <taxon>Dikarya</taxon>
        <taxon>Basidiomycota</taxon>
        <taxon>Pucciniomycotina</taxon>
        <taxon>Pucciniomycetes</taxon>
        <taxon>Pucciniales</taxon>
        <taxon>Coleosporiaceae</taxon>
        <taxon>Cronartium</taxon>
    </lineage>
</organism>
<name>A0A9P6NFM9_9BASI</name>
<sequence length="109" mass="12756">SWGLTEDVWETLWETFECLRNTSKTQQISMDILYETMNLTFNLIEAERIISDKAQHSQTFSQKIVLWDSIMRHRLDSHYGTVGLVELLEEDGFGTLSKSERDKKISNIQ</sequence>
<feature type="non-terminal residue" evidence="1">
    <location>
        <position position="109"/>
    </location>
</feature>
<gene>
    <name evidence="1" type="ORF">CROQUDRAFT_8975</name>
</gene>
<feature type="non-terminal residue" evidence="1">
    <location>
        <position position="1"/>
    </location>
</feature>
<accession>A0A9P6NFM9</accession>
<dbReference type="Proteomes" id="UP000886653">
    <property type="component" value="Unassembled WGS sequence"/>
</dbReference>